<dbReference type="EMBL" id="BARS01023463">
    <property type="protein sequence ID" value="GAG11792.1"/>
    <property type="molecule type" value="Genomic_DNA"/>
</dbReference>
<keyword evidence="4 7" id="KW-0812">Transmembrane</keyword>
<dbReference type="Pfam" id="PF00528">
    <property type="entry name" value="BPD_transp_1"/>
    <property type="match status" value="1"/>
</dbReference>
<gene>
    <name evidence="9" type="ORF">S01H1_37360</name>
</gene>
<keyword evidence="2" id="KW-0813">Transport</keyword>
<dbReference type="GO" id="GO:0055085">
    <property type="term" value="P:transmembrane transport"/>
    <property type="evidence" value="ECO:0007669"/>
    <property type="project" value="InterPro"/>
</dbReference>
<dbReference type="InterPro" id="IPR035906">
    <property type="entry name" value="MetI-like_sf"/>
</dbReference>
<organism evidence="9">
    <name type="scientific">marine sediment metagenome</name>
    <dbReference type="NCBI Taxonomy" id="412755"/>
    <lineage>
        <taxon>unclassified sequences</taxon>
        <taxon>metagenomes</taxon>
        <taxon>ecological metagenomes</taxon>
    </lineage>
</organism>
<dbReference type="InterPro" id="IPR050901">
    <property type="entry name" value="BP-dep_ABC_trans_perm"/>
</dbReference>
<proteinExistence type="predicted"/>
<evidence type="ECO:0000256" key="7">
    <source>
        <dbReference type="SAM" id="Phobius"/>
    </source>
</evidence>
<dbReference type="PANTHER" id="PTHR32243">
    <property type="entry name" value="MALTOSE TRANSPORT SYSTEM PERMEASE-RELATED"/>
    <property type="match status" value="1"/>
</dbReference>
<dbReference type="AlphaFoldDB" id="X0VKR6"/>
<dbReference type="PANTHER" id="PTHR32243:SF18">
    <property type="entry name" value="INNER MEMBRANE ABC TRANSPORTER PERMEASE PROTEIN YCJP"/>
    <property type="match status" value="1"/>
</dbReference>
<evidence type="ECO:0000256" key="5">
    <source>
        <dbReference type="ARBA" id="ARBA00022989"/>
    </source>
</evidence>
<comment type="caution">
    <text evidence="9">The sequence shown here is derived from an EMBL/GenBank/DDBJ whole genome shotgun (WGS) entry which is preliminary data.</text>
</comment>
<dbReference type="CDD" id="cd06261">
    <property type="entry name" value="TM_PBP2"/>
    <property type="match status" value="1"/>
</dbReference>
<evidence type="ECO:0000259" key="8">
    <source>
        <dbReference type="PROSITE" id="PS50928"/>
    </source>
</evidence>
<dbReference type="PROSITE" id="PS50928">
    <property type="entry name" value="ABC_TM1"/>
    <property type="match status" value="1"/>
</dbReference>
<evidence type="ECO:0000256" key="2">
    <source>
        <dbReference type="ARBA" id="ARBA00022448"/>
    </source>
</evidence>
<keyword evidence="6 7" id="KW-0472">Membrane</keyword>
<dbReference type="Gene3D" id="1.10.3720.10">
    <property type="entry name" value="MetI-like"/>
    <property type="match status" value="1"/>
</dbReference>
<evidence type="ECO:0000256" key="3">
    <source>
        <dbReference type="ARBA" id="ARBA00022475"/>
    </source>
</evidence>
<feature type="transmembrane region" description="Helical" evidence="7">
    <location>
        <begin position="102"/>
        <end position="119"/>
    </location>
</feature>
<dbReference type="SUPFAM" id="SSF161098">
    <property type="entry name" value="MetI-like"/>
    <property type="match status" value="1"/>
</dbReference>
<evidence type="ECO:0000313" key="9">
    <source>
        <dbReference type="EMBL" id="GAG11792.1"/>
    </source>
</evidence>
<feature type="domain" description="ABC transmembrane type-1" evidence="8">
    <location>
        <begin position="35"/>
        <end position="200"/>
    </location>
</feature>
<dbReference type="GO" id="GO:0005886">
    <property type="term" value="C:plasma membrane"/>
    <property type="evidence" value="ECO:0007669"/>
    <property type="project" value="UniProtKB-SubCell"/>
</dbReference>
<comment type="subcellular location">
    <subcellularLocation>
        <location evidence="1">Cell membrane</location>
        <topology evidence="1">Multi-pass membrane protein</topology>
    </subcellularLocation>
</comment>
<accession>X0VKR6</accession>
<keyword evidence="3" id="KW-1003">Cell membrane</keyword>
<name>X0VKR6_9ZZZZ</name>
<protein>
    <recommendedName>
        <fullName evidence="8">ABC transmembrane type-1 domain-containing protein</fullName>
    </recommendedName>
</protein>
<feature type="transmembrane region" description="Helical" evidence="7">
    <location>
        <begin position="68"/>
        <end position="90"/>
    </location>
</feature>
<evidence type="ECO:0000256" key="6">
    <source>
        <dbReference type="ARBA" id="ARBA00023136"/>
    </source>
</evidence>
<feature type="transmembrane region" description="Helical" evidence="7">
    <location>
        <begin position="152"/>
        <end position="178"/>
    </location>
</feature>
<reference evidence="9" key="1">
    <citation type="journal article" date="2014" name="Front. Microbiol.">
        <title>High frequency of phylogenetically diverse reductive dehalogenase-homologous genes in deep subseafloor sedimentary metagenomes.</title>
        <authorList>
            <person name="Kawai M."/>
            <person name="Futagami T."/>
            <person name="Toyoda A."/>
            <person name="Takaki Y."/>
            <person name="Nishi S."/>
            <person name="Hori S."/>
            <person name="Arai W."/>
            <person name="Tsubouchi T."/>
            <person name="Morono Y."/>
            <person name="Uchiyama I."/>
            <person name="Ito T."/>
            <person name="Fujiyama A."/>
            <person name="Inagaki F."/>
            <person name="Takami H."/>
        </authorList>
    </citation>
    <scope>NUCLEOTIDE SEQUENCE</scope>
    <source>
        <strain evidence="9">Expedition CK06-06</strain>
    </source>
</reference>
<keyword evidence="5 7" id="KW-1133">Transmembrane helix</keyword>
<sequence>MIPDSVLTKLANLDTPTVCNVIELFEVRPRHAGYVRDAGIRCNYPSLLPIVGYAATAVARSTFAPVLLLIWVLITQFLPPVVVVLPFFALFRQLGLADTKIGLVWINLSIVLPYSIWMIKGFVDALPSEIEQAALIDGANEYQSLRYNTIPLLMPSIITAAVFSFILVWNEFLFALILTRQEARALTIGFLSNNIATGIR</sequence>
<evidence type="ECO:0000256" key="1">
    <source>
        <dbReference type="ARBA" id="ARBA00004651"/>
    </source>
</evidence>
<feature type="non-terminal residue" evidence="9">
    <location>
        <position position="200"/>
    </location>
</feature>
<dbReference type="InterPro" id="IPR000515">
    <property type="entry name" value="MetI-like"/>
</dbReference>
<evidence type="ECO:0000256" key="4">
    <source>
        <dbReference type="ARBA" id="ARBA00022692"/>
    </source>
</evidence>